<proteinExistence type="predicted"/>
<dbReference type="OrthoDB" id="1649489at2"/>
<dbReference type="RefSeq" id="WP_086041783.1">
    <property type="nucleotide sequence ID" value="NZ_CBCRZA010000003.1"/>
</dbReference>
<organism evidence="1 2">
    <name type="scientific">Macrococcoides canis</name>
    <dbReference type="NCBI Taxonomy" id="1855823"/>
    <lineage>
        <taxon>Bacteria</taxon>
        <taxon>Bacillati</taxon>
        <taxon>Bacillota</taxon>
        <taxon>Bacilli</taxon>
        <taxon>Bacillales</taxon>
        <taxon>Staphylococcaceae</taxon>
        <taxon>Macrococcoides</taxon>
    </lineage>
</organism>
<dbReference type="KEGG" id="mcak:MCCS_04280"/>
<name>A0A1W7A9C4_9STAP</name>
<accession>A0A1W7A9C4</accession>
<dbReference type="STRING" id="1855823.MCCS_04280"/>
<dbReference type="EMBL" id="CP021059">
    <property type="protein sequence ID" value="ARQ06094.1"/>
    <property type="molecule type" value="Genomic_DNA"/>
</dbReference>
<dbReference type="Proteomes" id="UP000194154">
    <property type="component" value="Chromosome"/>
</dbReference>
<evidence type="ECO:0000313" key="1">
    <source>
        <dbReference type="EMBL" id="ARQ06094.1"/>
    </source>
</evidence>
<reference evidence="1 2" key="1">
    <citation type="journal article" date="2017" name="Int. J. Syst. Evol. Microbiol.">
        <title>Macrococcus canis sp. nov., a skin bacterium associated with infections in dogs.</title>
        <authorList>
            <person name="Gobeli Brawand S."/>
            <person name="Cotting K."/>
            <person name="Gomez-Sanz E."/>
            <person name="Collaud A."/>
            <person name="Thomann A."/>
            <person name="Brodard I."/>
            <person name="Rodriguez-Campos S."/>
            <person name="Strauss C."/>
            <person name="Perreten V."/>
        </authorList>
    </citation>
    <scope>NUCLEOTIDE SEQUENCE [LARGE SCALE GENOMIC DNA]</scope>
    <source>
        <strain evidence="1 2">KM45013</strain>
    </source>
</reference>
<keyword evidence="2" id="KW-1185">Reference proteome</keyword>
<dbReference type="GeneID" id="35294575"/>
<sequence length="179" mass="20814">MYQLEFIDGKKHHIVGMFDTVEEIKEWLAVVPFITAYESEKEYTMEYKNIPDYAEIEWRGSIYPLTRHSFSGNHTIVIDWSYVATIKDHEGIVPGYTLIEGYMYENSDVEEYIAVRNKMKDELKDYYTLHGKTVFVDGLGTEQGEYITTEGGPIIHIDPMNVDAWEKAESIDAFVKTFE</sequence>
<protein>
    <submittedName>
        <fullName evidence="1">Uncharacterized protein</fullName>
    </submittedName>
</protein>
<dbReference type="AlphaFoldDB" id="A0A1W7A9C4"/>
<gene>
    <name evidence="1" type="ORF">MCCS_04280</name>
</gene>
<evidence type="ECO:0000313" key="2">
    <source>
        <dbReference type="Proteomes" id="UP000194154"/>
    </source>
</evidence>